<accession>A0A9J6CMS2</accession>
<protein>
    <recommendedName>
        <fullName evidence="4">Transmembrane protein</fullName>
    </recommendedName>
</protein>
<feature type="signal peptide" evidence="1">
    <location>
        <begin position="1"/>
        <end position="16"/>
    </location>
</feature>
<evidence type="ECO:0008006" key="4">
    <source>
        <dbReference type="Google" id="ProtNLM"/>
    </source>
</evidence>
<feature type="chain" id="PRO_5039938555" description="Transmembrane protein" evidence="1">
    <location>
        <begin position="17"/>
        <end position="232"/>
    </location>
</feature>
<keyword evidence="3" id="KW-1185">Reference proteome</keyword>
<sequence>MKSIISILFFINLANSQKIFHISNEISLIHVNFQKYEAKIANKANQIIEKITTFISSFSQFPNLLQLLKQTSLFLSEIAKLNDTNFQLIQTPFSSICNDINNNITQIQFYIGLYLNRQSQASYNSSSLAVKKINLAIYSALLILALNYAQERVLQSIVDGLDDIVCEYGKFILYTMTSIAREKYLLGVLKSLSCLDTSTTSLTSTTTTQGFSINIRTGITRSKSLNDGFKFV</sequence>
<proteinExistence type="predicted"/>
<name>A0A9J6CMS2_POLVA</name>
<dbReference type="EMBL" id="JADBJN010000001">
    <property type="protein sequence ID" value="KAG5683537.1"/>
    <property type="molecule type" value="Genomic_DNA"/>
</dbReference>
<keyword evidence="1" id="KW-0732">Signal</keyword>
<gene>
    <name evidence="2" type="ORF">PVAND_012811</name>
</gene>
<comment type="caution">
    <text evidence="2">The sequence shown here is derived from an EMBL/GenBank/DDBJ whole genome shotgun (WGS) entry which is preliminary data.</text>
</comment>
<organism evidence="2 3">
    <name type="scientific">Polypedilum vanderplanki</name>
    <name type="common">Sleeping chironomid midge</name>
    <dbReference type="NCBI Taxonomy" id="319348"/>
    <lineage>
        <taxon>Eukaryota</taxon>
        <taxon>Metazoa</taxon>
        <taxon>Ecdysozoa</taxon>
        <taxon>Arthropoda</taxon>
        <taxon>Hexapoda</taxon>
        <taxon>Insecta</taxon>
        <taxon>Pterygota</taxon>
        <taxon>Neoptera</taxon>
        <taxon>Endopterygota</taxon>
        <taxon>Diptera</taxon>
        <taxon>Nematocera</taxon>
        <taxon>Chironomoidea</taxon>
        <taxon>Chironomidae</taxon>
        <taxon>Chironominae</taxon>
        <taxon>Polypedilum</taxon>
        <taxon>Polypedilum</taxon>
    </lineage>
</organism>
<reference evidence="2" key="1">
    <citation type="submission" date="2021-03" db="EMBL/GenBank/DDBJ databases">
        <title>Chromosome level genome of the anhydrobiotic midge Polypedilum vanderplanki.</title>
        <authorList>
            <person name="Yoshida Y."/>
            <person name="Kikawada T."/>
            <person name="Gusev O."/>
        </authorList>
    </citation>
    <scope>NUCLEOTIDE SEQUENCE</scope>
    <source>
        <strain evidence="2">NIAS01</strain>
        <tissue evidence="2">Whole body or cell culture</tissue>
    </source>
</reference>
<dbReference type="Proteomes" id="UP001107558">
    <property type="component" value="Chromosome 1"/>
</dbReference>
<evidence type="ECO:0000313" key="3">
    <source>
        <dbReference type="Proteomes" id="UP001107558"/>
    </source>
</evidence>
<evidence type="ECO:0000256" key="1">
    <source>
        <dbReference type="SAM" id="SignalP"/>
    </source>
</evidence>
<evidence type="ECO:0000313" key="2">
    <source>
        <dbReference type="EMBL" id="KAG5683537.1"/>
    </source>
</evidence>
<dbReference type="AlphaFoldDB" id="A0A9J6CMS2"/>